<feature type="signal peptide" evidence="5">
    <location>
        <begin position="1"/>
        <end position="21"/>
    </location>
</feature>
<dbReference type="GO" id="GO:0071949">
    <property type="term" value="F:FAD binding"/>
    <property type="evidence" value="ECO:0007669"/>
    <property type="project" value="InterPro"/>
</dbReference>
<feature type="domain" description="FAD-binding PCMH-type" evidence="6">
    <location>
        <begin position="71"/>
        <end position="242"/>
    </location>
</feature>
<evidence type="ECO:0000256" key="4">
    <source>
        <dbReference type="ARBA" id="ARBA00023002"/>
    </source>
</evidence>
<gene>
    <name evidence="7" type="ORF">R3P38DRAFT_3551265</name>
</gene>
<dbReference type="SUPFAM" id="SSF56176">
    <property type="entry name" value="FAD-binding/transporter-associated domain-like"/>
    <property type="match status" value="1"/>
</dbReference>
<evidence type="ECO:0000313" key="7">
    <source>
        <dbReference type="EMBL" id="KAK7019842.1"/>
    </source>
</evidence>
<keyword evidence="8" id="KW-1185">Reference proteome</keyword>
<evidence type="ECO:0000259" key="6">
    <source>
        <dbReference type="PROSITE" id="PS51387"/>
    </source>
</evidence>
<dbReference type="Proteomes" id="UP001362999">
    <property type="component" value="Unassembled WGS sequence"/>
</dbReference>
<keyword evidence="5" id="KW-0732">Signal</keyword>
<sequence length="508" mass="54995">MSRLVSLLLPVLLLLVSQAIATLFPESNQSAPKAALQACNQLAVSLGSPILQTSGNSYEKAATNAWNLENGQYQPTCIVFPTTSKHVQIAMKAIYAAKSHYAVQAGSHSAMKGWNTVQDGVLIIFSNMREATYDPVKDSITLGPGVHWHDAVTALEPFGVAPVGGRVGDVGTGLLLGGGLSWLSPSQGYATDNFKELDVVLVNGDLVTATATNQFSDLFRALKGGGDRFGIVTRYELYPVHTGTKDEKNWFGGMLLAGKYQPIVIQFNSSAEALLNATARYVREIDDPKAVLLSTFSNARTGDSLAPLYLMVLFYNGVNLPEEIFGDFLSIPAMSSTLGPMSYFDVSETLGLGNDRGYVQRFGASALVGDEETYLEAFDHWMNFTQAFQGDFNITTLAFTPVPNSQIQAGRAKGGNIINAPHGGFAAVQLAEQFNAGLNRIPPQVLEGLDLLFEQIPPSPGLPLYLSECDPRQKVFESYGDYELLKQIYAKYDPEKFNVKHTQGPVGL</sequence>
<dbReference type="InterPro" id="IPR016169">
    <property type="entry name" value="FAD-bd_PCMH_sub2"/>
</dbReference>
<dbReference type="InterPro" id="IPR050416">
    <property type="entry name" value="FAD-linked_Oxidoreductase"/>
</dbReference>
<accession>A0AAW0B587</accession>
<evidence type="ECO:0000313" key="8">
    <source>
        <dbReference type="Proteomes" id="UP001362999"/>
    </source>
</evidence>
<dbReference type="PANTHER" id="PTHR42973">
    <property type="entry name" value="BINDING OXIDOREDUCTASE, PUTATIVE (AFU_ORTHOLOGUE AFUA_1G17690)-RELATED"/>
    <property type="match status" value="1"/>
</dbReference>
<comment type="caution">
    <text evidence="7">The sequence shown here is derived from an EMBL/GenBank/DDBJ whole genome shotgun (WGS) entry which is preliminary data.</text>
</comment>
<dbReference type="InterPro" id="IPR036318">
    <property type="entry name" value="FAD-bd_PCMH-like_sf"/>
</dbReference>
<dbReference type="PROSITE" id="PS51387">
    <property type="entry name" value="FAD_PCMH"/>
    <property type="match status" value="1"/>
</dbReference>
<keyword evidence="3" id="KW-0274">FAD</keyword>
<dbReference type="Gene3D" id="3.30.465.10">
    <property type="match status" value="1"/>
</dbReference>
<dbReference type="PANTHER" id="PTHR42973:SF13">
    <property type="entry name" value="FAD-BINDING PCMH-TYPE DOMAIN-CONTAINING PROTEIN"/>
    <property type="match status" value="1"/>
</dbReference>
<dbReference type="AlphaFoldDB" id="A0AAW0B587"/>
<dbReference type="InterPro" id="IPR006094">
    <property type="entry name" value="Oxid_FAD_bind_N"/>
</dbReference>
<feature type="chain" id="PRO_5044024338" evidence="5">
    <location>
        <begin position="22"/>
        <end position="508"/>
    </location>
</feature>
<dbReference type="InterPro" id="IPR016166">
    <property type="entry name" value="FAD-bd_PCMH"/>
</dbReference>
<evidence type="ECO:0000256" key="3">
    <source>
        <dbReference type="ARBA" id="ARBA00022827"/>
    </source>
</evidence>
<proteinExistence type="inferred from homology"/>
<reference evidence="7 8" key="1">
    <citation type="journal article" date="2024" name="J Genomics">
        <title>Draft genome sequencing and assembly of Favolaschia claudopus CIRM-BRFM 2984 isolated from oak limbs.</title>
        <authorList>
            <person name="Navarro D."/>
            <person name="Drula E."/>
            <person name="Chaduli D."/>
            <person name="Cazenave R."/>
            <person name="Ahrendt S."/>
            <person name="Wang J."/>
            <person name="Lipzen A."/>
            <person name="Daum C."/>
            <person name="Barry K."/>
            <person name="Grigoriev I.V."/>
            <person name="Favel A."/>
            <person name="Rosso M.N."/>
            <person name="Martin F."/>
        </authorList>
    </citation>
    <scope>NUCLEOTIDE SEQUENCE [LARGE SCALE GENOMIC DNA]</scope>
    <source>
        <strain evidence="7 8">CIRM-BRFM 2984</strain>
    </source>
</reference>
<evidence type="ECO:0000256" key="1">
    <source>
        <dbReference type="ARBA" id="ARBA00005466"/>
    </source>
</evidence>
<organism evidence="7 8">
    <name type="scientific">Favolaschia claudopus</name>
    <dbReference type="NCBI Taxonomy" id="2862362"/>
    <lineage>
        <taxon>Eukaryota</taxon>
        <taxon>Fungi</taxon>
        <taxon>Dikarya</taxon>
        <taxon>Basidiomycota</taxon>
        <taxon>Agaricomycotina</taxon>
        <taxon>Agaricomycetes</taxon>
        <taxon>Agaricomycetidae</taxon>
        <taxon>Agaricales</taxon>
        <taxon>Marasmiineae</taxon>
        <taxon>Mycenaceae</taxon>
        <taxon>Favolaschia</taxon>
    </lineage>
</organism>
<dbReference type="GO" id="GO:0016491">
    <property type="term" value="F:oxidoreductase activity"/>
    <property type="evidence" value="ECO:0007669"/>
    <property type="project" value="UniProtKB-KW"/>
</dbReference>
<keyword evidence="4" id="KW-0560">Oxidoreductase</keyword>
<comment type="similarity">
    <text evidence="1">Belongs to the oxygen-dependent FAD-linked oxidoreductase family.</text>
</comment>
<keyword evidence="2" id="KW-0285">Flavoprotein</keyword>
<name>A0AAW0B587_9AGAR</name>
<protein>
    <submittedName>
        <fullName evidence="7">FAD-binding protein</fullName>
    </submittedName>
</protein>
<dbReference type="Pfam" id="PF01565">
    <property type="entry name" value="FAD_binding_4"/>
    <property type="match status" value="1"/>
</dbReference>
<evidence type="ECO:0000256" key="5">
    <source>
        <dbReference type="SAM" id="SignalP"/>
    </source>
</evidence>
<evidence type="ECO:0000256" key="2">
    <source>
        <dbReference type="ARBA" id="ARBA00022630"/>
    </source>
</evidence>
<dbReference type="EMBL" id="JAWWNJ010000042">
    <property type="protein sequence ID" value="KAK7019842.1"/>
    <property type="molecule type" value="Genomic_DNA"/>
</dbReference>